<keyword evidence="4" id="KW-1003">Cell membrane</keyword>
<dbReference type="SUPFAM" id="SSF52540">
    <property type="entry name" value="P-loop containing nucleoside triphosphate hydrolases"/>
    <property type="match status" value="1"/>
</dbReference>
<comment type="caution">
    <text evidence="9">The sequence shown here is derived from an EMBL/GenBank/DDBJ whole genome shotgun (WGS) entry which is preliminary data.</text>
</comment>
<keyword evidence="10" id="KW-1185">Reference proteome</keyword>
<gene>
    <name evidence="9" type="ORF">GY24_13150</name>
</gene>
<reference evidence="9 10" key="1">
    <citation type="journal article" date="2008" name="Int. J. Syst. Evol. Microbiol.">
        <title>Leifsonia pindariensis sp. nov., isolated from the Pindari glacier of the Indian Himalayas, and emended description of the genus Leifsonia.</title>
        <authorList>
            <person name="Reddy G.S."/>
            <person name="Prabagaran S.R."/>
            <person name="Shivaji S."/>
        </authorList>
    </citation>
    <scope>NUCLEOTIDE SEQUENCE [LARGE SCALE GENOMIC DNA]</scope>
    <source>
        <strain evidence="9 10">PON 10</strain>
    </source>
</reference>
<evidence type="ECO:0000259" key="8">
    <source>
        <dbReference type="PROSITE" id="PS50893"/>
    </source>
</evidence>
<dbReference type="Pfam" id="PF08352">
    <property type="entry name" value="oligo_HPY"/>
    <property type="match status" value="1"/>
</dbReference>
<dbReference type="InterPro" id="IPR013563">
    <property type="entry name" value="Oligopep_ABC_C"/>
</dbReference>
<evidence type="ECO:0000256" key="5">
    <source>
        <dbReference type="ARBA" id="ARBA00022741"/>
    </source>
</evidence>
<dbReference type="PANTHER" id="PTHR43297:SF2">
    <property type="entry name" value="DIPEPTIDE TRANSPORT ATP-BINDING PROTEIN DPPD"/>
    <property type="match status" value="1"/>
</dbReference>
<protein>
    <recommendedName>
        <fullName evidence="8">ABC transporter domain-containing protein</fullName>
    </recommendedName>
</protein>
<evidence type="ECO:0000256" key="2">
    <source>
        <dbReference type="ARBA" id="ARBA00005417"/>
    </source>
</evidence>
<evidence type="ECO:0000313" key="9">
    <source>
        <dbReference type="EMBL" id="PPL16129.1"/>
    </source>
</evidence>
<dbReference type="RefSeq" id="WP_104476506.1">
    <property type="nucleotide sequence ID" value="NZ_MPZN01000050.1"/>
</dbReference>
<name>A0ABX5ATS3_9MICO</name>
<evidence type="ECO:0000256" key="4">
    <source>
        <dbReference type="ARBA" id="ARBA00022475"/>
    </source>
</evidence>
<dbReference type="PROSITE" id="PS50893">
    <property type="entry name" value="ABC_TRANSPORTER_2"/>
    <property type="match status" value="1"/>
</dbReference>
<dbReference type="CDD" id="cd03257">
    <property type="entry name" value="ABC_NikE_OppD_transporters"/>
    <property type="match status" value="1"/>
</dbReference>
<comment type="subcellular location">
    <subcellularLocation>
        <location evidence="1">Cell membrane</location>
        <topology evidence="1">Peripheral membrane protein</topology>
    </subcellularLocation>
</comment>
<evidence type="ECO:0000256" key="1">
    <source>
        <dbReference type="ARBA" id="ARBA00004202"/>
    </source>
</evidence>
<keyword evidence="6" id="KW-0067">ATP-binding</keyword>
<proteinExistence type="inferred from homology"/>
<evidence type="ECO:0000256" key="7">
    <source>
        <dbReference type="ARBA" id="ARBA00023136"/>
    </source>
</evidence>
<evidence type="ECO:0000256" key="3">
    <source>
        <dbReference type="ARBA" id="ARBA00022448"/>
    </source>
</evidence>
<dbReference type="NCBIfam" id="TIGR01727">
    <property type="entry name" value="oligo_HPY"/>
    <property type="match status" value="1"/>
</dbReference>
<evidence type="ECO:0000313" key="10">
    <source>
        <dbReference type="Proteomes" id="UP000237755"/>
    </source>
</evidence>
<dbReference type="Pfam" id="PF00005">
    <property type="entry name" value="ABC_tran"/>
    <property type="match status" value="1"/>
</dbReference>
<organism evidence="9 10">
    <name type="scientific">Microterricola pindariensis</name>
    <dbReference type="NCBI Taxonomy" id="478010"/>
    <lineage>
        <taxon>Bacteria</taxon>
        <taxon>Bacillati</taxon>
        <taxon>Actinomycetota</taxon>
        <taxon>Actinomycetes</taxon>
        <taxon>Micrococcales</taxon>
        <taxon>Microbacteriaceae</taxon>
        <taxon>Microterricola</taxon>
    </lineage>
</organism>
<dbReference type="SMART" id="SM00382">
    <property type="entry name" value="AAA"/>
    <property type="match status" value="1"/>
</dbReference>
<keyword evidence="5" id="KW-0547">Nucleotide-binding</keyword>
<evidence type="ECO:0000256" key="6">
    <source>
        <dbReference type="ARBA" id="ARBA00022840"/>
    </source>
</evidence>
<keyword evidence="3" id="KW-0813">Transport</keyword>
<dbReference type="PANTHER" id="PTHR43297">
    <property type="entry name" value="OLIGOPEPTIDE TRANSPORT ATP-BINDING PROTEIN APPD"/>
    <property type="match status" value="1"/>
</dbReference>
<comment type="similarity">
    <text evidence="2">Belongs to the ABC transporter superfamily.</text>
</comment>
<dbReference type="InterPro" id="IPR003593">
    <property type="entry name" value="AAA+_ATPase"/>
</dbReference>
<dbReference type="InterPro" id="IPR003439">
    <property type="entry name" value="ABC_transporter-like_ATP-bd"/>
</dbReference>
<keyword evidence="7" id="KW-0472">Membrane</keyword>
<dbReference type="EMBL" id="MPZN01000050">
    <property type="protein sequence ID" value="PPL16129.1"/>
    <property type="molecule type" value="Genomic_DNA"/>
</dbReference>
<feature type="domain" description="ABC transporter" evidence="8">
    <location>
        <begin position="17"/>
        <end position="267"/>
    </location>
</feature>
<dbReference type="InterPro" id="IPR027417">
    <property type="entry name" value="P-loop_NTPase"/>
</dbReference>
<dbReference type="Gene3D" id="3.40.50.300">
    <property type="entry name" value="P-loop containing nucleotide triphosphate hydrolases"/>
    <property type="match status" value="1"/>
</dbReference>
<sequence length="352" mass="37956">MAIAPTQSLPDSVPVLLRVTDLVIVTDTPSGEVTLVDGVSFEVRTGEVLCIVGESGSGKSLTMLAVMGLLPVGLRVTRGSIQWRGRELLGLRDRAMRGIRGKEIGMIFQDPMTSLNPLRRVGNQLAEAVRLHNKVDRKQALARVHALLRTVGVPQPETRARAYPHQWSGGMRQRAIIAMAMANDPDLLIADEPTTALDVTIQAQVMSTLEAAREELGSALVLITHDLGLAAENASRMLIMYSGRIVESGDVVEVFERPTHPYTQGLLASLLRDDSERAYAIPGNPPSPRNRPRGCAFEPRCAVARGQASCSEVRPMLTDRGNGVRSACHFASGPIPIAIGIRPSSAPSEEKV</sequence>
<dbReference type="Proteomes" id="UP000237755">
    <property type="component" value="Unassembled WGS sequence"/>
</dbReference>
<accession>A0ABX5ATS3</accession>
<dbReference type="InterPro" id="IPR050388">
    <property type="entry name" value="ABC_Ni/Peptide_Import"/>
</dbReference>